<protein>
    <recommendedName>
        <fullName evidence="6">18S rRNA aminocarboxypropyltransferase</fullName>
        <ecNumber evidence="6">2.5.1.157</ecNumber>
    </recommendedName>
</protein>
<evidence type="ECO:0000313" key="10">
    <source>
        <dbReference type="EMBL" id="GCC27267.1"/>
    </source>
</evidence>
<feature type="region of interest" description="Disordered" evidence="7">
    <location>
        <begin position="1"/>
        <end position="23"/>
    </location>
</feature>
<keyword evidence="3 6" id="KW-0698">rRNA processing</keyword>
<dbReference type="EC" id="2.5.1.157" evidence="6"/>
<dbReference type="OMA" id="MVGTHPR"/>
<dbReference type="GO" id="GO:0000455">
    <property type="term" value="P:enzyme-directed rRNA pseudouridine synthesis"/>
    <property type="evidence" value="ECO:0007669"/>
    <property type="project" value="UniProtKB-UniRule"/>
</dbReference>
<dbReference type="OrthoDB" id="10262062at2759"/>
<dbReference type="HAMAP" id="MF_01116">
    <property type="entry name" value="TSR3"/>
    <property type="match status" value="1"/>
</dbReference>
<evidence type="ECO:0000313" key="11">
    <source>
        <dbReference type="Proteomes" id="UP000287033"/>
    </source>
</evidence>
<comment type="similarity">
    <text evidence="6">Belongs to the TDD superfamily. TSR3 family.</text>
</comment>
<dbReference type="InterPro" id="IPR007209">
    <property type="entry name" value="RNaseL-inhib-like_metal-bd_dom"/>
</dbReference>
<dbReference type="PANTHER" id="PTHR20426">
    <property type="entry name" value="RIBOSOME BIOGENESIS PROTEIN TSR3 HOMOLOG"/>
    <property type="match status" value="1"/>
</dbReference>
<evidence type="ECO:0000256" key="1">
    <source>
        <dbReference type="ARBA" id="ARBA00022490"/>
    </source>
</evidence>
<evidence type="ECO:0000256" key="4">
    <source>
        <dbReference type="ARBA" id="ARBA00022679"/>
    </source>
</evidence>
<sequence length="340" mass="38086">MRRKKQTQNSKRAAPKWKDARHQQKGCSLESFTEDVHEAVQAVDNGVSEDGSCPTFQFPCPLAMWELGHCDTKRCTGRKLARKGFVRNLRISERFSGLVLTPMGTRYVSPMDREIVAQGGVAVIDCSWAKLDDTPFTKMKGRYPRLLPYLIAANPVNYGRPCKLSCVEAFAATFCIVGFPELAEVLLKKFKWGKTFLNLNQALLEKYRACRSEAEVLQAEQEWLASDGEPEEQEDPFDVDSGKEFCNPNRPNLGRVVETEGDISDSDDDSEGEDEDSESDEENTADVPGLKGDYTACREEEPTVKTISNAKTQDNPKGITFTGILLKCNHCYNVAHERIP</sequence>
<dbReference type="GO" id="GO:0030490">
    <property type="term" value="P:maturation of SSU-rRNA"/>
    <property type="evidence" value="ECO:0007669"/>
    <property type="project" value="TreeGrafter"/>
</dbReference>
<feature type="compositionally biased region" description="Acidic residues" evidence="7">
    <location>
        <begin position="228"/>
        <end position="238"/>
    </location>
</feature>
<accession>A0A401SA34</accession>
<feature type="binding site" evidence="6">
    <location>
        <position position="124"/>
    </location>
    <ligand>
        <name>S-adenosyl-L-methionine</name>
        <dbReference type="ChEBI" id="CHEBI:59789"/>
    </ligand>
</feature>
<dbReference type="GO" id="GO:1904047">
    <property type="term" value="F:S-adenosyl-L-methionine binding"/>
    <property type="evidence" value="ECO:0007669"/>
    <property type="project" value="UniProtKB-UniRule"/>
</dbReference>
<evidence type="ECO:0000256" key="6">
    <source>
        <dbReference type="HAMAP-Rule" id="MF_03146"/>
    </source>
</evidence>
<evidence type="ECO:0000256" key="2">
    <source>
        <dbReference type="ARBA" id="ARBA00022517"/>
    </source>
</evidence>
<comment type="catalytic activity">
    <reaction evidence="6">
        <text>an N(1)-methylpseudouridine in rRNA + S-adenosyl-L-methionine = N(1)-methyl-N(3)-[(3S)-3-amino-3-carboxypropyl]pseudouridine in rRNA + S-methyl-5'-thioadenosine + H(+)</text>
        <dbReference type="Rhea" id="RHEA:63296"/>
        <dbReference type="Rhea" id="RHEA-COMP:11634"/>
        <dbReference type="Rhea" id="RHEA-COMP:16310"/>
        <dbReference type="ChEBI" id="CHEBI:15378"/>
        <dbReference type="ChEBI" id="CHEBI:17509"/>
        <dbReference type="ChEBI" id="CHEBI:59789"/>
        <dbReference type="ChEBI" id="CHEBI:74890"/>
        <dbReference type="ChEBI" id="CHEBI:146234"/>
        <dbReference type="EC" id="2.5.1.157"/>
    </reaction>
</comment>
<evidence type="ECO:0000259" key="9">
    <source>
        <dbReference type="Pfam" id="PF04068"/>
    </source>
</evidence>
<name>A0A401SA34_CHIPU</name>
<dbReference type="Proteomes" id="UP000287033">
    <property type="component" value="Unassembled WGS sequence"/>
</dbReference>
<keyword evidence="4 6" id="KW-0808">Transferase</keyword>
<comment type="catalytic activity">
    <reaction evidence="6">
        <text>N(1)-methylpseudouridine(1248) in human 18S rRNA + S-adenosyl-L-methionine = N(1)-methyl-N(3)-[(3S)-3-amino-3-carboxypropyl]pseudouridine(1248) in human 18S rRNA + S-methyl-5'-thioadenosine + H(+)</text>
        <dbReference type="Rhea" id="RHEA:63292"/>
        <dbReference type="Rhea" id="RHEA-COMP:11639"/>
        <dbReference type="Rhea" id="RHEA-COMP:16308"/>
        <dbReference type="ChEBI" id="CHEBI:15378"/>
        <dbReference type="ChEBI" id="CHEBI:17509"/>
        <dbReference type="ChEBI" id="CHEBI:59789"/>
        <dbReference type="ChEBI" id="CHEBI:74890"/>
        <dbReference type="ChEBI" id="CHEBI:146234"/>
    </reaction>
</comment>
<dbReference type="InterPro" id="IPR007177">
    <property type="entry name" value="Tsr3_C"/>
</dbReference>
<feature type="binding site" evidence="6">
    <location>
        <position position="147"/>
    </location>
    <ligand>
        <name>S-adenosyl-L-methionine</name>
        <dbReference type="ChEBI" id="CHEBI:59789"/>
    </ligand>
</feature>
<feature type="domain" description="16S/18S rRNA aminocarboxypropyltransferase Tsr3 C-terminal" evidence="8">
    <location>
        <begin position="98"/>
        <end position="224"/>
    </location>
</feature>
<dbReference type="Pfam" id="PF04068">
    <property type="entry name" value="Fer4_RLI"/>
    <property type="match status" value="1"/>
</dbReference>
<dbReference type="EMBL" id="BEZZ01000158">
    <property type="protein sequence ID" value="GCC27267.1"/>
    <property type="molecule type" value="Genomic_DNA"/>
</dbReference>
<comment type="subcellular location">
    <subcellularLocation>
        <location evidence="6">Cytoplasm</location>
    </subcellularLocation>
</comment>
<evidence type="ECO:0000256" key="7">
    <source>
        <dbReference type="SAM" id="MobiDB-lite"/>
    </source>
</evidence>
<dbReference type="Pfam" id="PF04034">
    <property type="entry name" value="Ribo_biogen_C"/>
    <property type="match status" value="1"/>
</dbReference>
<evidence type="ECO:0000256" key="5">
    <source>
        <dbReference type="ARBA" id="ARBA00022691"/>
    </source>
</evidence>
<reference evidence="10 11" key="1">
    <citation type="journal article" date="2018" name="Nat. Ecol. Evol.">
        <title>Shark genomes provide insights into elasmobranch evolution and the origin of vertebrates.</title>
        <authorList>
            <person name="Hara Y"/>
            <person name="Yamaguchi K"/>
            <person name="Onimaru K"/>
            <person name="Kadota M"/>
            <person name="Koyanagi M"/>
            <person name="Keeley SD"/>
            <person name="Tatsumi K"/>
            <person name="Tanaka K"/>
            <person name="Motone F"/>
            <person name="Kageyama Y"/>
            <person name="Nozu R"/>
            <person name="Adachi N"/>
            <person name="Nishimura O"/>
            <person name="Nakagawa R"/>
            <person name="Tanegashima C"/>
            <person name="Kiyatake I"/>
            <person name="Matsumoto R"/>
            <person name="Murakumo K"/>
            <person name="Nishida K"/>
            <person name="Terakita A"/>
            <person name="Kuratani S"/>
            <person name="Sato K"/>
            <person name="Hyodo S Kuraku.S."/>
        </authorList>
    </citation>
    <scope>NUCLEOTIDE SEQUENCE [LARGE SCALE GENOMIC DNA]</scope>
</reference>
<dbReference type="GO" id="GO:0106388">
    <property type="term" value="F:rRNA small subunit aminocarboxypropyltransferase activity"/>
    <property type="evidence" value="ECO:0007669"/>
    <property type="project" value="UniProtKB-EC"/>
</dbReference>
<keyword evidence="5 6" id="KW-0949">S-adenosyl-L-methionine</keyword>
<proteinExistence type="inferred from homology"/>
<feature type="compositionally biased region" description="Acidic residues" evidence="7">
    <location>
        <begin position="259"/>
        <end position="284"/>
    </location>
</feature>
<keyword evidence="2 6" id="KW-0690">Ribosome biogenesis</keyword>
<comment type="caution">
    <text evidence="10">The sequence shown here is derived from an EMBL/GenBank/DDBJ whole genome shotgun (WGS) entry which is preliminary data.</text>
</comment>
<feature type="binding site" evidence="6">
    <location>
        <position position="76"/>
    </location>
    <ligand>
        <name>S-adenosyl-L-methionine</name>
        <dbReference type="ChEBI" id="CHEBI:59789"/>
    </ligand>
</feature>
<dbReference type="STRING" id="137246.A0A401SA34"/>
<keyword evidence="1 6" id="KW-0963">Cytoplasm</keyword>
<dbReference type="InterPro" id="IPR022968">
    <property type="entry name" value="Tsr3-like"/>
</dbReference>
<keyword evidence="11" id="KW-1185">Reference proteome</keyword>
<dbReference type="NCBIfam" id="NF002621">
    <property type="entry name" value="PRK02287.1"/>
    <property type="match status" value="1"/>
</dbReference>
<dbReference type="GO" id="GO:0005737">
    <property type="term" value="C:cytoplasm"/>
    <property type="evidence" value="ECO:0007669"/>
    <property type="project" value="UniProtKB-SubCell"/>
</dbReference>
<comment type="function">
    <text evidence="6">Aminocarboxypropyltransferase that catalyzes the aminocarboxypropyl transfer on pseudouridine at position 1248 (Psi1248) in 18S rRNA. It constitutes the last step in biosynthesis of the hypermodified N1-methyl-N3-(3-amino-3-carboxypropyl) pseudouridine (m1acp3-Psi) conserved in eukaryotic 18S rRNA.</text>
</comment>
<feature type="region of interest" description="Disordered" evidence="7">
    <location>
        <begin position="224"/>
        <end position="294"/>
    </location>
</feature>
<dbReference type="PANTHER" id="PTHR20426:SF0">
    <property type="entry name" value="18S RRNA AMINOCARBOXYPROPYLTRANSFERASE"/>
    <property type="match status" value="1"/>
</dbReference>
<evidence type="ECO:0000256" key="3">
    <source>
        <dbReference type="ARBA" id="ARBA00022552"/>
    </source>
</evidence>
<gene>
    <name evidence="10" type="ORF">chiPu_0005691</name>
</gene>
<feature type="domain" description="RNase L inhibitor RLI-like possible metal-binding" evidence="9">
    <location>
        <begin position="61"/>
        <end position="92"/>
    </location>
</feature>
<dbReference type="AlphaFoldDB" id="A0A401SA34"/>
<evidence type="ECO:0000259" key="8">
    <source>
        <dbReference type="Pfam" id="PF04034"/>
    </source>
</evidence>
<comment type="caution">
    <text evidence="6">Lacks conserved residue(s) required for the propagation of feature annotation.</text>
</comment>
<organism evidence="10 11">
    <name type="scientific">Chiloscyllium punctatum</name>
    <name type="common">Brownbanded bambooshark</name>
    <name type="synonym">Hemiscyllium punctatum</name>
    <dbReference type="NCBI Taxonomy" id="137246"/>
    <lineage>
        <taxon>Eukaryota</taxon>
        <taxon>Metazoa</taxon>
        <taxon>Chordata</taxon>
        <taxon>Craniata</taxon>
        <taxon>Vertebrata</taxon>
        <taxon>Chondrichthyes</taxon>
        <taxon>Elasmobranchii</taxon>
        <taxon>Galeomorphii</taxon>
        <taxon>Galeoidea</taxon>
        <taxon>Orectolobiformes</taxon>
        <taxon>Hemiscylliidae</taxon>
        <taxon>Chiloscyllium</taxon>
    </lineage>
</organism>